<name>A0A815GX10_9BILA</name>
<comment type="caution">
    <text evidence="2">The sequence shown here is derived from an EMBL/GenBank/DDBJ whole genome shotgun (WGS) entry which is preliminary data.</text>
</comment>
<dbReference type="EMBL" id="CAJNOV010008913">
    <property type="protein sequence ID" value="CAF1343568.1"/>
    <property type="molecule type" value="Genomic_DNA"/>
</dbReference>
<accession>A0A815GX10</accession>
<organism evidence="2 3">
    <name type="scientific">Rotaria magnacalcarata</name>
    <dbReference type="NCBI Taxonomy" id="392030"/>
    <lineage>
        <taxon>Eukaryota</taxon>
        <taxon>Metazoa</taxon>
        <taxon>Spiralia</taxon>
        <taxon>Gnathifera</taxon>
        <taxon>Rotifera</taxon>
        <taxon>Eurotatoria</taxon>
        <taxon>Bdelloidea</taxon>
        <taxon>Philodinida</taxon>
        <taxon>Philodinidae</taxon>
        <taxon>Rotaria</taxon>
    </lineage>
</organism>
<evidence type="ECO:0000256" key="1">
    <source>
        <dbReference type="SAM" id="MobiDB-lite"/>
    </source>
</evidence>
<dbReference type="AlphaFoldDB" id="A0A815GX10"/>
<protein>
    <submittedName>
        <fullName evidence="2">Uncharacterized protein</fullName>
    </submittedName>
</protein>
<evidence type="ECO:0000313" key="2">
    <source>
        <dbReference type="EMBL" id="CAF1343568.1"/>
    </source>
</evidence>
<dbReference type="Proteomes" id="UP000663855">
    <property type="component" value="Unassembled WGS sequence"/>
</dbReference>
<gene>
    <name evidence="2" type="ORF">CJN711_LOCUS19054</name>
</gene>
<feature type="region of interest" description="Disordered" evidence="1">
    <location>
        <begin position="1"/>
        <end position="22"/>
    </location>
</feature>
<feature type="compositionally biased region" description="Basic and acidic residues" evidence="1">
    <location>
        <begin position="1"/>
        <end position="11"/>
    </location>
</feature>
<sequence length="405" mass="47721">MSKPEKNDGHFLLKKRPSKRADGFRRNKILLGNQVKQLQQYSSTKTTNKSNQNGQSYEKYSTFHVHSSDYEMVFMNNETSTNTINKLSNHVNICKQYSIDTESERANNQLSLIQINSIPIKSPSLVALFKLKHLPDRNSQKAGNKIYSWGNMQIELEPAKELLVSPIPAMLLDIQPHFSTLLFLDKSCKLCHWSSRLTSRHSSLSHVDRMNMIHYATRDVMAVTFLIRPITEQWTFDKLEIRKMNEMFVTFNSIKLPPLPTSKINRNKKIKSINMQKLTTILRCNDPDVEEISSDDEIFLNQLVKPNDFDYIPVNNNLLKDNELVVNNHYMVDDVNDKEETTQTKTHKKHQQRSVQARHRRNHQRNAALKKKRYYYSIKRKWYPRFPMLIIRKILRLYNINYKHV</sequence>
<evidence type="ECO:0000313" key="3">
    <source>
        <dbReference type="Proteomes" id="UP000663855"/>
    </source>
</evidence>
<feature type="region of interest" description="Disordered" evidence="1">
    <location>
        <begin position="339"/>
        <end position="366"/>
    </location>
</feature>
<feature type="compositionally biased region" description="Basic residues" evidence="1">
    <location>
        <begin position="345"/>
        <end position="366"/>
    </location>
</feature>
<reference evidence="2" key="1">
    <citation type="submission" date="2021-02" db="EMBL/GenBank/DDBJ databases">
        <authorList>
            <person name="Nowell W R."/>
        </authorList>
    </citation>
    <scope>NUCLEOTIDE SEQUENCE</scope>
</reference>
<proteinExistence type="predicted"/>